<dbReference type="GO" id="GO:0005829">
    <property type="term" value="C:cytosol"/>
    <property type="evidence" value="ECO:0007669"/>
    <property type="project" value="TreeGrafter"/>
</dbReference>
<comment type="cofactor">
    <cofactor evidence="1">
        <name>[4Fe-4S] cluster</name>
        <dbReference type="ChEBI" id="CHEBI:49883"/>
    </cofactor>
</comment>
<dbReference type="Pfam" id="PF02310">
    <property type="entry name" value="B12-binding"/>
    <property type="match status" value="1"/>
</dbReference>
<sequence length="174" mass="20088">MNETILIADLTHTGSKSYSPNLMPYPIGCIKSYLLEYSKHSSKLSIEIFKDPQKFIDAFFDKRSTVVGFGNYVWNLELSTDLAKEIKLLNPNTLIVFGGPNFPLENKQREEWLRKRPFVDIYVVGDGEESFTKIVDAWYETRDINKVKQKEIPGCYSLVNDKLHKTGEFSPRIE</sequence>
<evidence type="ECO:0000256" key="2">
    <source>
        <dbReference type="ARBA" id="ARBA00022691"/>
    </source>
</evidence>
<dbReference type="GO" id="GO:0046872">
    <property type="term" value="F:metal ion binding"/>
    <property type="evidence" value="ECO:0007669"/>
    <property type="project" value="UniProtKB-KW"/>
</dbReference>
<gene>
    <name evidence="7" type="ORF">METZ01_LOCUS328284</name>
</gene>
<protein>
    <recommendedName>
        <fullName evidence="6">B12-binding domain-containing protein</fullName>
    </recommendedName>
</protein>
<dbReference type="PROSITE" id="PS51332">
    <property type="entry name" value="B12_BINDING"/>
    <property type="match status" value="1"/>
</dbReference>
<proteinExistence type="predicted"/>
<dbReference type="GO" id="GO:0051536">
    <property type="term" value="F:iron-sulfur cluster binding"/>
    <property type="evidence" value="ECO:0007669"/>
    <property type="project" value="UniProtKB-KW"/>
</dbReference>
<evidence type="ECO:0000256" key="3">
    <source>
        <dbReference type="ARBA" id="ARBA00022723"/>
    </source>
</evidence>
<organism evidence="7">
    <name type="scientific">marine metagenome</name>
    <dbReference type="NCBI Taxonomy" id="408172"/>
    <lineage>
        <taxon>unclassified sequences</taxon>
        <taxon>metagenomes</taxon>
        <taxon>ecological metagenomes</taxon>
    </lineage>
</organism>
<keyword evidence="3" id="KW-0479">Metal-binding</keyword>
<dbReference type="InterPro" id="IPR051198">
    <property type="entry name" value="BchE-like"/>
</dbReference>
<keyword evidence="2" id="KW-0949">S-adenosyl-L-methionine</keyword>
<evidence type="ECO:0000256" key="4">
    <source>
        <dbReference type="ARBA" id="ARBA00023004"/>
    </source>
</evidence>
<feature type="non-terminal residue" evidence="7">
    <location>
        <position position="174"/>
    </location>
</feature>
<dbReference type="Gene3D" id="3.40.50.280">
    <property type="entry name" value="Cobalamin-binding domain"/>
    <property type="match status" value="1"/>
</dbReference>
<evidence type="ECO:0000259" key="6">
    <source>
        <dbReference type="PROSITE" id="PS51332"/>
    </source>
</evidence>
<evidence type="ECO:0000256" key="1">
    <source>
        <dbReference type="ARBA" id="ARBA00001966"/>
    </source>
</evidence>
<accession>A0A382PRL6</accession>
<evidence type="ECO:0000313" key="7">
    <source>
        <dbReference type="EMBL" id="SVC75430.1"/>
    </source>
</evidence>
<dbReference type="EMBL" id="UINC01108944">
    <property type="protein sequence ID" value="SVC75430.1"/>
    <property type="molecule type" value="Genomic_DNA"/>
</dbReference>
<dbReference type="InterPro" id="IPR006158">
    <property type="entry name" value="Cobalamin-bd"/>
</dbReference>
<name>A0A382PRL6_9ZZZZ</name>
<dbReference type="PANTHER" id="PTHR43409">
    <property type="entry name" value="ANAEROBIC MAGNESIUM-PROTOPORPHYRIN IX MONOMETHYL ESTER CYCLASE-RELATED"/>
    <property type="match status" value="1"/>
</dbReference>
<evidence type="ECO:0000256" key="5">
    <source>
        <dbReference type="ARBA" id="ARBA00023014"/>
    </source>
</evidence>
<keyword evidence="4" id="KW-0408">Iron</keyword>
<reference evidence="7" key="1">
    <citation type="submission" date="2018-05" db="EMBL/GenBank/DDBJ databases">
        <authorList>
            <person name="Lanie J.A."/>
            <person name="Ng W.-L."/>
            <person name="Kazmierczak K.M."/>
            <person name="Andrzejewski T.M."/>
            <person name="Davidsen T.M."/>
            <person name="Wayne K.J."/>
            <person name="Tettelin H."/>
            <person name="Glass J.I."/>
            <person name="Rusch D."/>
            <person name="Podicherti R."/>
            <person name="Tsui H.-C.T."/>
            <person name="Winkler M.E."/>
        </authorList>
    </citation>
    <scope>NUCLEOTIDE SEQUENCE</scope>
</reference>
<dbReference type="AlphaFoldDB" id="A0A382PRL6"/>
<dbReference type="GO" id="GO:0031419">
    <property type="term" value="F:cobalamin binding"/>
    <property type="evidence" value="ECO:0007669"/>
    <property type="project" value="InterPro"/>
</dbReference>
<feature type="domain" description="B12-binding" evidence="6">
    <location>
        <begin position="9"/>
        <end position="145"/>
    </location>
</feature>
<keyword evidence="5" id="KW-0411">Iron-sulfur</keyword>
<dbReference type="PANTHER" id="PTHR43409:SF16">
    <property type="entry name" value="SLR0320 PROTEIN"/>
    <property type="match status" value="1"/>
</dbReference>